<feature type="compositionally biased region" description="Basic residues" evidence="1">
    <location>
        <begin position="280"/>
        <end position="290"/>
    </location>
</feature>
<reference evidence="2 3" key="1">
    <citation type="journal article" date="2007" name="Nature">
        <title>Evolution of genes and genomes on the Drosophila phylogeny.</title>
        <authorList>
            <consortium name="Drosophila 12 Genomes Consortium"/>
            <person name="Clark A.G."/>
            <person name="Eisen M.B."/>
            <person name="Smith D.R."/>
            <person name="Bergman C.M."/>
            <person name="Oliver B."/>
            <person name="Markow T.A."/>
            <person name="Kaufman T.C."/>
            <person name="Kellis M."/>
            <person name="Gelbart W."/>
            <person name="Iyer V.N."/>
            <person name="Pollard D.A."/>
            <person name="Sackton T.B."/>
            <person name="Larracuente A.M."/>
            <person name="Singh N.D."/>
            <person name="Abad J.P."/>
            <person name="Abt D.N."/>
            <person name="Adryan B."/>
            <person name="Aguade M."/>
            <person name="Akashi H."/>
            <person name="Anderson W.W."/>
            <person name="Aquadro C.F."/>
            <person name="Ardell D.H."/>
            <person name="Arguello R."/>
            <person name="Artieri C.G."/>
            <person name="Barbash D.A."/>
            <person name="Barker D."/>
            <person name="Barsanti P."/>
            <person name="Batterham P."/>
            <person name="Batzoglou S."/>
            <person name="Begun D."/>
            <person name="Bhutkar A."/>
            <person name="Blanco E."/>
            <person name="Bosak S.A."/>
            <person name="Bradley R.K."/>
            <person name="Brand A.D."/>
            <person name="Brent M.R."/>
            <person name="Brooks A.N."/>
            <person name="Brown R.H."/>
            <person name="Butlin R.K."/>
            <person name="Caggese C."/>
            <person name="Calvi B.R."/>
            <person name="Bernardo de Carvalho A."/>
            <person name="Caspi A."/>
            <person name="Castrezana S."/>
            <person name="Celniker S.E."/>
            <person name="Chang J.L."/>
            <person name="Chapple C."/>
            <person name="Chatterji S."/>
            <person name="Chinwalla A."/>
            <person name="Civetta A."/>
            <person name="Clifton S.W."/>
            <person name="Comeron J.M."/>
            <person name="Costello J.C."/>
            <person name="Coyne J.A."/>
            <person name="Daub J."/>
            <person name="David R.G."/>
            <person name="Delcher A.L."/>
            <person name="Delehaunty K."/>
            <person name="Do C.B."/>
            <person name="Ebling H."/>
            <person name="Edwards K."/>
            <person name="Eickbush T."/>
            <person name="Evans J.D."/>
            <person name="Filipski A."/>
            <person name="Findeiss S."/>
            <person name="Freyhult E."/>
            <person name="Fulton L."/>
            <person name="Fulton R."/>
            <person name="Garcia A.C."/>
            <person name="Gardiner A."/>
            <person name="Garfield D.A."/>
            <person name="Garvin B.E."/>
            <person name="Gibson G."/>
            <person name="Gilbert D."/>
            <person name="Gnerre S."/>
            <person name="Godfrey J."/>
            <person name="Good R."/>
            <person name="Gotea V."/>
            <person name="Gravely B."/>
            <person name="Greenberg A.J."/>
            <person name="Griffiths-Jones S."/>
            <person name="Gross S."/>
            <person name="Guigo R."/>
            <person name="Gustafson E.A."/>
            <person name="Haerty W."/>
            <person name="Hahn M.W."/>
            <person name="Halligan D.L."/>
            <person name="Halpern A.L."/>
            <person name="Halter G.M."/>
            <person name="Han M.V."/>
            <person name="Heger A."/>
            <person name="Hillier L."/>
            <person name="Hinrichs A.S."/>
            <person name="Holmes I."/>
            <person name="Hoskins R.A."/>
            <person name="Hubisz M.J."/>
            <person name="Hultmark D."/>
            <person name="Huntley M.A."/>
            <person name="Jaffe D.B."/>
            <person name="Jagadeeshan S."/>
            <person name="Jeck W.R."/>
            <person name="Johnson J."/>
            <person name="Jones C.D."/>
            <person name="Jordan W.C."/>
            <person name="Karpen G.H."/>
            <person name="Kataoka E."/>
            <person name="Keightley P.D."/>
            <person name="Kheradpour P."/>
            <person name="Kirkness E.F."/>
            <person name="Koerich L.B."/>
            <person name="Kristiansen K."/>
            <person name="Kudrna D."/>
            <person name="Kulathinal R.J."/>
            <person name="Kumar S."/>
            <person name="Kwok R."/>
            <person name="Lander E."/>
            <person name="Langley C.H."/>
            <person name="Lapoint R."/>
            <person name="Lazzaro B.P."/>
            <person name="Lee S.J."/>
            <person name="Levesque L."/>
            <person name="Li R."/>
            <person name="Lin C.F."/>
            <person name="Lin M.F."/>
            <person name="Lindblad-Toh K."/>
            <person name="Llopart A."/>
            <person name="Long M."/>
            <person name="Low L."/>
            <person name="Lozovsky E."/>
            <person name="Lu J."/>
            <person name="Luo M."/>
            <person name="Machado C.A."/>
            <person name="Makalowski W."/>
            <person name="Marzo M."/>
            <person name="Matsuda M."/>
            <person name="Matzkin L."/>
            <person name="McAllister B."/>
            <person name="McBride C.S."/>
            <person name="McKernan B."/>
            <person name="McKernan K."/>
            <person name="Mendez-Lago M."/>
            <person name="Minx P."/>
            <person name="Mollenhauer M.U."/>
            <person name="Montooth K."/>
            <person name="Mount S.M."/>
            <person name="Mu X."/>
            <person name="Myers E."/>
            <person name="Negre B."/>
            <person name="Newfeld S."/>
            <person name="Nielsen R."/>
            <person name="Noor M.A."/>
            <person name="O'Grady P."/>
            <person name="Pachter L."/>
            <person name="Papaceit M."/>
            <person name="Parisi M.J."/>
            <person name="Parisi M."/>
            <person name="Parts L."/>
            <person name="Pedersen J.S."/>
            <person name="Pesole G."/>
            <person name="Phillippy A.M."/>
            <person name="Ponting C.P."/>
            <person name="Pop M."/>
            <person name="Porcelli D."/>
            <person name="Powell J.R."/>
            <person name="Prohaska S."/>
            <person name="Pruitt K."/>
            <person name="Puig M."/>
            <person name="Quesneville H."/>
            <person name="Ram K.R."/>
            <person name="Rand D."/>
            <person name="Rasmussen M.D."/>
            <person name="Reed L.K."/>
            <person name="Reenan R."/>
            <person name="Reily A."/>
            <person name="Remington K.A."/>
            <person name="Rieger T.T."/>
            <person name="Ritchie M.G."/>
            <person name="Robin C."/>
            <person name="Rogers Y.H."/>
            <person name="Rohde C."/>
            <person name="Rozas J."/>
            <person name="Rubenfield M.J."/>
            <person name="Ruiz A."/>
            <person name="Russo S."/>
            <person name="Salzberg S.L."/>
            <person name="Sanchez-Gracia A."/>
            <person name="Saranga D.J."/>
            <person name="Sato H."/>
            <person name="Schaeffer S.W."/>
            <person name="Schatz M.C."/>
            <person name="Schlenke T."/>
            <person name="Schwartz R."/>
            <person name="Segarra C."/>
            <person name="Singh R.S."/>
            <person name="Sirot L."/>
            <person name="Sirota M."/>
            <person name="Sisneros N.B."/>
            <person name="Smith C.D."/>
            <person name="Smith T.F."/>
            <person name="Spieth J."/>
            <person name="Stage D.E."/>
            <person name="Stark A."/>
            <person name="Stephan W."/>
            <person name="Strausberg R.L."/>
            <person name="Strempel S."/>
            <person name="Sturgill D."/>
            <person name="Sutton G."/>
            <person name="Sutton G.G."/>
            <person name="Tao W."/>
            <person name="Teichmann S."/>
            <person name="Tobari Y.N."/>
            <person name="Tomimura Y."/>
            <person name="Tsolas J.M."/>
            <person name="Valente V.L."/>
            <person name="Venter E."/>
            <person name="Venter J.C."/>
            <person name="Vicario S."/>
            <person name="Vieira F.G."/>
            <person name="Vilella A.J."/>
            <person name="Villasante A."/>
            <person name="Walenz B."/>
            <person name="Wang J."/>
            <person name="Wasserman M."/>
            <person name="Watts T."/>
            <person name="Wilson D."/>
            <person name="Wilson R.K."/>
            <person name="Wing R.A."/>
            <person name="Wolfner M.F."/>
            <person name="Wong A."/>
            <person name="Wong G.K."/>
            <person name="Wu C.I."/>
            <person name="Wu G."/>
            <person name="Yamamoto D."/>
            <person name="Yang H.P."/>
            <person name="Yang S.P."/>
            <person name="Yorke J.A."/>
            <person name="Yoshida K."/>
            <person name="Zdobnov E."/>
            <person name="Zhang P."/>
            <person name="Zhang Y."/>
            <person name="Zimin A.V."/>
            <person name="Baldwin J."/>
            <person name="Abdouelleil A."/>
            <person name="Abdulkadir J."/>
            <person name="Abebe A."/>
            <person name="Abera B."/>
            <person name="Abreu J."/>
            <person name="Acer S.C."/>
            <person name="Aftuck L."/>
            <person name="Alexander A."/>
            <person name="An P."/>
            <person name="Anderson E."/>
            <person name="Anderson S."/>
            <person name="Arachi H."/>
            <person name="Azer M."/>
            <person name="Bachantsang P."/>
            <person name="Barry A."/>
            <person name="Bayul T."/>
            <person name="Berlin A."/>
            <person name="Bessette D."/>
            <person name="Bloom T."/>
            <person name="Blye J."/>
            <person name="Boguslavskiy L."/>
            <person name="Bonnet C."/>
            <person name="Boukhgalter B."/>
            <person name="Bourzgui I."/>
            <person name="Brown A."/>
            <person name="Cahill P."/>
            <person name="Channer S."/>
            <person name="Cheshatsang Y."/>
            <person name="Chuda L."/>
            <person name="Citroen M."/>
            <person name="Collymore A."/>
            <person name="Cooke P."/>
            <person name="Costello M."/>
            <person name="D'Aco K."/>
            <person name="Daza R."/>
            <person name="De Haan G."/>
            <person name="DeGray S."/>
            <person name="DeMaso C."/>
            <person name="Dhargay N."/>
            <person name="Dooley K."/>
            <person name="Dooley E."/>
            <person name="Doricent M."/>
            <person name="Dorje P."/>
            <person name="Dorjee K."/>
            <person name="Dupes A."/>
            <person name="Elong R."/>
            <person name="Falk J."/>
            <person name="Farina A."/>
            <person name="Faro S."/>
            <person name="Ferguson D."/>
            <person name="Fisher S."/>
            <person name="Foley C.D."/>
            <person name="Franke A."/>
            <person name="Friedrich D."/>
            <person name="Gadbois L."/>
            <person name="Gearin G."/>
            <person name="Gearin C.R."/>
            <person name="Giannoukos G."/>
            <person name="Goode T."/>
            <person name="Graham J."/>
            <person name="Grandbois E."/>
            <person name="Grewal S."/>
            <person name="Gyaltsen K."/>
            <person name="Hafez N."/>
            <person name="Hagos B."/>
            <person name="Hall J."/>
            <person name="Henson C."/>
            <person name="Hollinger A."/>
            <person name="Honan T."/>
            <person name="Huard M.D."/>
            <person name="Hughes L."/>
            <person name="Hurhula B."/>
            <person name="Husby M.E."/>
            <person name="Kamat A."/>
            <person name="Kanga B."/>
            <person name="Kashin S."/>
            <person name="Khazanovich D."/>
            <person name="Kisner P."/>
            <person name="Lance K."/>
            <person name="Lara M."/>
            <person name="Lee W."/>
            <person name="Lennon N."/>
            <person name="Letendre F."/>
            <person name="LeVine R."/>
            <person name="Lipovsky A."/>
            <person name="Liu X."/>
            <person name="Liu J."/>
            <person name="Liu S."/>
            <person name="Lokyitsang T."/>
            <person name="Lokyitsang Y."/>
            <person name="Lubonja R."/>
            <person name="Lui A."/>
            <person name="MacDonald P."/>
            <person name="Magnisalis V."/>
            <person name="Maru K."/>
            <person name="Matthews C."/>
            <person name="McCusker W."/>
            <person name="McDonough S."/>
            <person name="Mehta T."/>
            <person name="Meldrim J."/>
            <person name="Meneus L."/>
            <person name="Mihai O."/>
            <person name="Mihalev A."/>
            <person name="Mihova T."/>
            <person name="Mittelman R."/>
            <person name="Mlenga V."/>
            <person name="Montmayeur A."/>
            <person name="Mulrain L."/>
            <person name="Navidi A."/>
            <person name="Naylor J."/>
            <person name="Negash T."/>
            <person name="Nguyen T."/>
            <person name="Nguyen N."/>
            <person name="Nicol R."/>
            <person name="Norbu C."/>
            <person name="Norbu N."/>
            <person name="Novod N."/>
            <person name="O'Neill B."/>
            <person name="Osman S."/>
            <person name="Markiewicz E."/>
            <person name="Oyono O.L."/>
            <person name="Patti C."/>
            <person name="Phunkhang P."/>
            <person name="Pierre F."/>
            <person name="Priest M."/>
            <person name="Raghuraman S."/>
            <person name="Rege F."/>
            <person name="Reyes R."/>
            <person name="Rise C."/>
            <person name="Rogov P."/>
            <person name="Ross K."/>
            <person name="Ryan E."/>
            <person name="Settipalli S."/>
            <person name="Shea T."/>
            <person name="Sherpa N."/>
            <person name="Shi L."/>
            <person name="Shih D."/>
            <person name="Sparrow T."/>
            <person name="Spaulding J."/>
            <person name="Stalker J."/>
            <person name="Stange-Thomann N."/>
            <person name="Stavropoulos S."/>
            <person name="Stone C."/>
            <person name="Strader C."/>
            <person name="Tesfaye S."/>
            <person name="Thomson T."/>
            <person name="Thoulutsang Y."/>
            <person name="Thoulutsang D."/>
            <person name="Topham K."/>
            <person name="Topping I."/>
            <person name="Tsamla T."/>
            <person name="Vassiliev H."/>
            <person name="Vo A."/>
            <person name="Wangchuk T."/>
            <person name="Wangdi T."/>
            <person name="Weiand M."/>
            <person name="Wilkinson J."/>
            <person name="Wilson A."/>
            <person name="Yadav S."/>
            <person name="Young G."/>
            <person name="Yu Q."/>
            <person name="Zembek L."/>
            <person name="Zhong D."/>
            <person name="Zimmer A."/>
            <person name="Zwirko Z."/>
            <person name="Jaffe D.B."/>
            <person name="Alvarez P."/>
            <person name="Brockman W."/>
            <person name="Butler J."/>
            <person name="Chin C."/>
            <person name="Gnerre S."/>
            <person name="Grabherr M."/>
            <person name="Kleber M."/>
            <person name="Mauceli E."/>
            <person name="MacCallum I."/>
        </authorList>
    </citation>
    <scope>NUCLEOTIDE SEQUENCE [LARGE SCALE GENOMIC DNA]</scope>
    <source>
        <strain evidence="3">Tucson 14030-0811.24</strain>
    </source>
</reference>
<dbReference type="Proteomes" id="UP000007798">
    <property type="component" value="Unassembled WGS sequence"/>
</dbReference>
<proteinExistence type="predicted"/>
<dbReference type="HOGENOM" id="CLU_084587_0_0_1"/>
<feature type="region of interest" description="Disordered" evidence="1">
    <location>
        <begin position="280"/>
        <end position="320"/>
    </location>
</feature>
<feature type="compositionally biased region" description="Low complexity" evidence="1">
    <location>
        <begin position="133"/>
        <end position="143"/>
    </location>
</feature>
<organism evidence="2 3">
    <name type="scientific">Drosophila willistoni</name>
    <name type="common">Fruit fly</name>
    <dbReference type="NCBI Taxonomy" id="7260"/>
    <lineage>
        <taxon>Eukaryota</taxon>
        <taxon>Metazoa</taxon>
        <taxon>Ecdysozoa</taxon>
        <taxon>Arthropoda</taxon>
        <taxon>Hexapoda</taxon>
        <taxon>Insecta</taxon>
        <taxon>Pterygota</taxon>
        <taxon>Neoptera</taxon>
        <taxon>Endopterygota</taxon>
        <taxon>Diptera</taxon>
        <taxon>Brachycera</taxon>
        <taxon>Muscomorpha</taxon>
        <taxon>Ephydroidea</taxon>
        <taxon>Drosophilidae</taxon>
        <taxon>Drosophila</taxon>
        <taxon>Sophophora</taxon>
    </lineage>
</organism>
<dbReference type="OMA" id="VNRNIRQ"/>
<dbReference type="STRING" id="7260.B4NAN9"/>
<evidence type="ECO:0000256" key="1">
    <source>
        <dbReference type="SAM" id="MobiDB-lite"/>
    </source>
</evidence>
<keyword evidence="3" id="KW-1185">Reference proteome</keyword>
<dbReference type="OrthoDB" id="8035072at2759"/>
<name>B4NAN9_DROWI</name>
<feature type="region of interest" description="Disordered" evidence="1">
    <location>
        <begin position="122"/>
        <end position="238"/>
    </location>
</feature>
<dbReference type="AlphaFoldDB" id="B4NAN9"/>
<feature type="compositionally biased region" description="Basic residues" evidence="1">
    <location>
        <begin position="304"/>
        <end position="314"/>
    </location>
</feature>
<evidence type="ECO:0000313" key="2">
    <source>
        <dbReference type="EMBL" id="EDW80853.1"/>
    </source>
</evidence>
<dbReference type="eggNOG" id="ENOG502T946">
    <property type="taxonomic scope" value="Eukaryota"/>
</dbReference>
<gene>
    <name evidence="2" type="primary">Dwil\GK11338</name>
    <name evidence="2" type="ORF">Dwil_GK11338</name>
</gene>
<feature type="compositionally biased region" description="Polar residues" evidence="1">
    <location>
        <begin position="224"/>
        <end position="233"/>
    </location>
</feature>
<dbReference type="KEGG" id="dwi:6647347"/>
<feature type="compositionally biased region" description="Low complexity" evidence="1">
    <location>
        <begin position="171"/>
        <end position="215"/>
    </location>
</feature>
<sequence>MIGLDKKKPAKDYVVPNNSAFNLQQKSGTADPPISQVLENTTSNGNNMNNSSNSKCPHCENMAKNFLYLESLIRNNSDKGEQKCMLCASSLKYLQYVNRNIMQVFGNTDSIVKAARSFSKQPPPALKYSVATPQQQQPQPQQQMSQKQLVQRAKGGAVITKQKSAKNLKPKTATTTKTKTKTTTTTAKSVVKSLKSNRSSKSLKSLKSVKSAKSSKSLHKTKGKSNTLNSAGSKNKFGHGKMQLKRKFRVPKQISHAKMTRSASQYHSLGIIRSKLANKAKKQKQLATKKRNNDAQPTSINWKLLKRNLPKRFKMPLATK</sequence>
<evidence type="ECO:0000313" key="3">
    <source>
        <dbReference type="Proteomes" id="UP000007798"/>
    </source>
</evidence>
<dbReference type="InParanoid" id="B4NAN9"/>
<protein>
    <submittedName>
        <fullName evidence="2">Uncharacterized protein</fullName>
    </submittedName>
</protein>
<dbReference type="EMBL" id="CH964232">
    <property type="protein sequence ID" value="EDW80853.1"/>
    <property type="molecule type" value="Genomic_DNA"/>
</dbReference>
<accession>B4NAN9</accession>
<dbReference type="PhylomeDB" id="B4NAN9"/>